<dbReference type="GO" id="GO:0003677">
    <property type="term" value="F:DNA binding"/>
    <property type="evidence" value="ECO:0007669"/>
    <property type="project" value="UniProtKB-UniRule"/>
</dbReference>
<dbReference type="SMART" id="SM00398">
    <property type="entry name" value="HMG"/>
    <property type="match status" value="1"/>
</dbReference>
<dbReference type="SUPFAM" id="SSF47095">
    <property type="entry name" value="HMG-box"/>
    <property type="match status" value="1"/>
</dbReference>
<dbReference type="GO" id="GO:0005634">
    <property type="term" value="C:nucleus"/>
    <property type="evidence" value="ECO:0007669"/>
    <property type="project" value="UniProtKB-UniRule"/>
</dbReference>
<dbReference type="Gene3D" id="1.10.30.10">
    <property type="entry name" value="High mobility group box domain"/>
    <property type="match status" value="1"/>
</dbReference>
<keyword evidence="1" id="KW-0539">Nucleus</keyword>
<dbReference type="InterPro" id="IPR036910">
    <property type="entry name" value="HMG_box_dom_sf"/>
</dbReference>
<dbReference type="PROSITE" id="PS50118">
    <property type="entry name" value="HMG_BOX_2"/>
    <property type="match status" value="1"/>
</dbReference>
<evidence type="ECO:0000313" key="4">
    <source>
        <dbReference type="EMBL" id="KAL2629320.1"/>
    </source>
</evidence>
<dbReference type="EMBL" id="JBHFFA010000004">
    <property type="protein sequence ID" value="KAL2629320.1"/>
    <property type="molecule type" value="Genomic_DNA"/>
</dbReference>
<dbReference type="InterPro" id="IPR009071">
    <property type="entry name" value="HMG_box_dom"/>
</dbReference>
<evidence type="ECO:0000313" key="5">
    <source>
        <dbReference type="Proteomes" id="UP001605036"/>
    </source>
</evidence>
<keyword evidence="1" id="KW-0238">DNA-binding</keyword>
<feature type="compositionally biased region" description="Basic and acidic residues" evidence="2">
    <location>
        <begin position="147"/>
        <end position="161"/>
    </location>
</feature>
<evidence type="ECO:0000256" key="2">
    <source>
        <dbReference type="SAM" id="MobiDB-lite"/>
    </source>
</evidence>
<name>A0ABD1YFL2_9MARC</name>
<evidence type="ECO:0000256" key="1">
    <source>
        <dbReference type="PROSITE-ProRule" id="PRU00267"/>
    </source>
</evidence>
<comment type="caution">
    <text evidence="4">The sequence shown here is derived from an EMBL/GenBank/DDBJ whole genome shotgun (WGS) entry which is preliminary data.</text>
</comment>
<reference evidence="4 5" key="1">
    <citation type="submission" date="2024-09" db="EMBL/GenBank/DDBJ databases">
        <title>Chromosome-scale assembly of Riccia fluitans.</title>
        <authorList>
            <person name="Paukszto L."/>
            <person name="Sawicki J."/>
            <person name="Karawczyk K."/>
            <person name="Piernik-Szablinska J."/>
            <person name="Szczecinska M."/>
            <person name="Mazdziarz M."/>
        </authorList>
    </citation>
    <scope>NUCLEOTIDE SEQUENCE [LARGE SCALE GENOMIC DNA]</scope>
    <source>
        <strain evidence="4">Rf_01</strain>
        <tissue evidence="4">Aerial parts of the thallus</tissue>
    </source>
</reference>
<organism evidence="4 5">
    <name type="scientific">Riccia fluitans</name>
    <dbReference type="NCBI Taxonomy" id="41844"/>
    <lineage>
        <taxon>Eukaryota</taxon>
        <taxon>Viridiplantae</taxon>
        <taxon>Streptophyta</taxon>
        <taxon>Embryophyta</taxon>
        <taxon>Marchantiophyta</taxon>
        <taxon>Marchantiopsida</taxon>
        <taxon>Marchantiidae</taxon>
        <taxon>Marchantiales</taxon>
        <taxon>Ricciaceae</taxon>
        <taxon>Riccia</taxon>
    </lineage>
</organism>
<dbReference type="Proteomes" id="UP001605036">
    <property type="component" value="Unassembled WGS sequence"/>
</dbReference>
<evidence type="ECO:0000259" key="3">
    <source>
        <dbReference type="PROSITE" id="PS50118"/>
    </source>
</evidence>
<keyword evidence="5" id="KW-1185">Reference proteome</keyword>
<feature type="region of interest" description="Disordered" evidence="2">
    <location>
        <begin position="147"/>
        <end position="170"/>
    </location>
</feature>
<proteinExistence type="predicted"/>
<feature type="region of interest" description="Disordered" evidence="2">
    <location>
        <begin position="58"/>
        <end position="86"/>
    </location>
</feature>
<dbReference type="Pfam" id="PF00505">
    <property type="entry name" value="HMG_box"/>
    <property type="match status" value="1"/>
</dbReference>
<feature type="domain" description="HMG box" evidence="3">
    <location>
        <begin position="175"/>
        <end position="243"/>
    </location>
</feature>
<gene>
    <name evidence="4" type="ORF">R1flu_014006</name>
</gene>
<dbReference type="PANTHER" id="PTHR46691:SF5">
    <property type="entry name" value="HMG (HIGH MOBILITY GROUP) BOX PROTEIN"/>
    <property type="match status" value="1"/>
</dbReference>
<dbReference type="AlphaFoldDB" id="A0ABD1YFL2"/>
<sequence length="328" mass="36836">MLSRSGAKVQSSHSGRPVFEFFSFVSAATAAAIMAPRCTCSSCTYEERLTELKLGSCEQPQEAAENGRESALDRARYERSKDKSSPDAAFSIGTVIRCNVTGVINDGFLISAIVPGQDLPGVLSPVARPPNQTGQVATMRMRPELGRASEVSTRRTGVERRRYTRHKRRRAADFPKKSLTAYNFYFAEERGRLRKTFPDLNERQITQAIGFTWKRLSVEEKKPFMDRAVQDKERYAQQKYEYNNQRAMFSFGHPLKAPTADRNSEIELDTPTGDLLQQEEVDAPSPAATNTSTEDDIDGLLHQSLLKYMQLRIFLQRTSSTGSTVKSE</sequence>
<accession>A0ABD1YFL2</accession>
<protein>
    <recommendedName>
        <fullName evidence="3">HMG box domain-containing protein</fullName>
    </recommendedName>
</protein>
<dbReference type="PANTHER" id="PTHR46691">
    <property type="entry name" value="HIGH MOBILITY GROUP B PROTEIN 9"/>
    <property type="match status" value="1"/>
</dbReference>
<feature type="compositionally biased region" description="Basic and acidic residues" evidence="2">
    <location>
        <begin position="65"/>
        <end position="85"/>
    </location>
</feature>
<feature type="DNA-binding region" description="HMG box" evidence="1">
    <location>
        <begin position="175"/>
        <end position="243"/>
    </location>
</feature>